<dbReference type="Proteomes" id="UP001187192">
    <property type="component" value="Unassembled WGS sequence"/>
</dbReference>
<keyword evidence="3" id="KW-1185">Reference proteome</keyword>
<comment type="caution">
    <text evidence="2">The sequence shown here is derived from an EMBL/GenBank/DDBJ whole genome shotgun (WGS) entry which is preliminary data.</text>
</comment>
<evidence type="ECO:0000313" key="2">
    <source>
        <dbReference type="EMBL" id="GMN26172.1"/>
    </source>
</evidence>
<gene>
    <name evidence="2" type="ORF">TIFTF001_001201</name>
</gene>
<evidence type="ECO:0000256" key="1">
    <source>
        <dbReference type="SAM" id="MobiDB-lite"/>
    </source>
</evidence>
<feature type="compositionally biased region" description="Basic and acidic residues" evidence="1">
    <location>
        <begin position="36"/>
        <end position="49"/>
    </location>
</feature>
<evidence type="ECO:0000313" key="3">
    <source>
        <dbReference type="Proteomes" id="UP001187192"/>
    </source>
</evidence>
<protein>
    <submittedName>
        <fullName evidence="2">Uncharacterized protein</fullName>
    </submittedName>
</protein>
<sequence length="49" mass="5580">MPKGGGRWFREGAPVEWSEVRSKHSPAETSVPEISSELKPRRETTVDRE</sequence>
<feature type="region of interest" description="Disordered" evidence="1">
    <location>
        <begin position="1"/>
        <end position="49"/>
    </location>
</feature>
<reference evidence="2" key="1">
    <citation type="submission" date="2023-07" db="EMBL/GenBank/DDBJ databases">
        <title>draft genome sequence of fig (Ficus carica).</title>
        <authorList>
            <person name="Takahashi T."/>
            <person name="Nishimura K."/>
        </authorList>
    </citation>
    <scope>NUCLEOTIDE SEQUENCE</scope>
</reference>
<dbReference type="EMBL" id="BTGU01000001">
    <property type="protein sequence ID" value="GMN26172.1"/>
    <property type="molecule type" value="Genomic_DNA"/>
</dbReference>
<proteinExistence type="predicted"/>
<name>A0AA88CR18_FICCA</name>
<organism evidence="2 3">
    <name type="scientific">Ficus carica</name>
    <name type="common">Common fig</name>
    <dbReference type="NCBI Taxonomy" id="3494"/>
    <lineage>
        <taxon>Eukaryota</taxon>
        <taxon>Viridiplantae</taxon>
        <taxon>Streptophyta</taxon>
        <taxon>Embryophyta</taxon>
        <taxon>Tracheophyta</taxon>
        <taxon>Spermatophyta</taxon>
        <taxon>Magnoliopsida</taxon>
        <taxon>eudicotyledons</taxon>
        <taxon>Gunneridae</taxon>
        <taxon>Pentapetalae</taxon>
        <taxon>rosids</taxon>
        <taxon>fabids</taxon>
        <taxon>Rosales</taxon>
        <taxon>Moraceae</taxon>
        <taxon>Ficeae</taxon>
        <taxon>Ficus</taxon>
    </lineage>
</organism>
<dbReference type="AlphaFoldDB" id="A0AA88CR18"/>
<accession>A0AA88CR18</accession>